<comment type="similarity">
    <text evidence="1">Belongs to the glycosyl hydrolase 18 family.</text>
</comment>
<keyword evidence="5" id="KW-0326">Glycosidase</keyword>
<dbReference type="AlphaFoldDB" id="A0A7D4TKU3"/>
<evidence type="ECO:0000313" key="8">
    <source>
        <dbReference type="EMBL" id="QKJ29013.1"/>
    </source>
</evidence>
<sequence>MKFYQFLALCLLVIVAGCVKQTTPQAVDIQKPFTYSDQYYQNLRDYKKSDHEITYGWFADYSQTFSIGYHFIGLPDSLDICSLWGGIPSLRKNDPKDSVTSYNPVAYNEMIQVRTQKGVKMVVPVITRMQALKWTKLTDDGIKAYGDYLMGMVFDNDLDGLDCDYEPEGDWLQGDNFVKLIQYIGQSLGPKSKNPQKLLIVDFYSQAPPAAVEPYVNYFVRQSYNATSDATLQSQYNTVAAYCPTKKFIVTENIGDNWQNGGVAFTQANGNNKTKAGTQLYSLEGMARWEPATGRKGGWGGFYMQRDYNLDPPYKNFRRCIQIVNPSVK</sequence>
<evidence type="ECO:0000256" key="3">
    <source>
        <dbReference type="ARBA" id="ARBA00022729"/>
    </source>
</evidence>
<dbReference type="InterPro" id="IPR057016">
    <property type="entry name" value="EndoS_F2-like_TIM-barrel"/>
</dbReference>
<evidence type="ECO:0000256" key="1">
    <source>
        <dbReference type="ARBA" id="ARBA00009336"/>
    </source>
</evidence>
<proteinExistence type="inferred from homology"/>
<comment type="catalytic activity">
    <reaction evidence="6">
        <text>an N(4)-(oligosaccharide-(1-&gt;3)-[oligosaccharide-(1-&gt;6)]-beta-D-Man-(1-&gt;4)-beta-D-GlcNAc-(1-&gt;4)-alpha-D-GlcNAc)-L-asparaginyl-[protein] + H2O = an oligosaccharide-(1-&gt;3)-[oligosaccharide-(1-&gt;6)]-beta-D-Man-(1-&gt;4)-D-GlcNAc + N(4)-(N-acetyl-beta-D-glucosaminyl)-L-asparaginyl-[protein]</text>
        <dbReference type="Rhea" id="RHEA:73067"/>
        <dbReference type="Rhea" id="RHEA-COMP:12603"/>
        <dbReference type="Rhea" id="RHEA-COMP:18176"/>
        <dbReference type="ChEBI" id="CHEBI:15377"/>
        <dbReference type="ChEBI" id="CHEBI:132248"/>
        <dbReference type="ChEBI" id="CHEBI:192714"/>
        <dbReference type="ChEBI" id="CHEBI:192715"/>
        <dbReference type="EC" id="3.2.1.96"/>
    </reaction>
</comment>
<dbReference type="EMBL" id="CP054139">
    <property type="protein sequence ID" value="QKJ29013.1"/>
    <property type="molecule type" value="Genomic_DNA"/>
</dbReference>
<keyword evidence="9" id="KW-1185">Reference proteome</keyword>
<evidence type="ECO:0000256" key="2">
    <source>
        <dbReference type="ARBA" id="ARBA00012566"/>
    </source>
</evidence>
<name>A0A7D4TKU3_9SPHI</name>
<dbReference type="PROSITE" id="PS51257">
    <property type="entry name" value="PROKAR_LIPOPROTEIN"/>
    <property type="match status" value="1"/>
</dbReference>
<reference evidence="8 9" key="1">
    <citation type="submission" date="2020-05" db="EMBL/GenBank/DDBJ databases">
        <title>Mucilaginibacter mali sp. nov.</title>
        <authorList>
            <person name="Kim H.S."/>
            <person name="Lee K.C."/>
            <person name="Suh M.K."/>
            <person name="Kim J.-S."/>
            <person name="Han K.-I."/>
            <person name="Eom M.K."/>
            <person name="Shin Y.K."/>
            <person name="Lee J.-S."/>
        </authorList>
    </citation>
    <scope>NUCLEOTIDE SEQUENCE [LARGE SCALE GENOMIC DNA]</scope>
    <source>
        <strain evidence="8 9">G2-14</strain>
    </source>
</reference>
<gene>
    <name evidence="8" type="ORF">HQ865_04340</name>
</gene>
<keyword evidence="4" id="KW-0378">Hydrolase</keyword>
<dbReference type="SUPFAM" id="SSF51445">
    <property type="entry name" value="(Trans)glycosidases"/>
    <property type="match status" value="1"/>
</dbReference>
<dbReference type="Proteomes" id="UP000505355">
    <property type="component" value="Chromosome"/>
</dbReference>
<feature type="domain" description="Endo-beta-N-acetylglucosaminidase EndoS/F2-like TIM-barrel" evidence="7">
    <location>
        <begin position="69"/>
        <end position="298"/>
    </location>
</feature>
<evidence type="ECO:0000256" key="5">
    <source>
        <dbReference type="ARBA" id="ARBA00023295"/>
    </source>
</evidence>
<organism evidence="8 9">
    <name type="scientific">Mucilaginibacter mali</name>
    <dbReference type="NCBI Taxonomy" id="2740462"/>
    <lineage>
        <taxon>Bacteria</taxon>
        <taxon>Pseudomonadati</taxon>
        <taxon>Bacteroidota</taxon>
        <taxon>Sphingobacteriia</taxon>
        <taxon>Sphingobacteriales</taxon>
        <taxon>Sphingobacteriaceae</taxon>
        <taxon>Mucilaginibacter</taxon>
    </lineage>
</organism>
<keyword evidence="3" id="KW-0732">Signal</keyword>
<dbReference type="RefSeq" id="WP_173413711.1">
    <property type="nucleotide sequence ID" value="NZ_CP054139.1"/>
</dbReference>
<dbReference type="EC" id="3.2.1.96" evidence="2"/>
<accession>A0A7D4TKU3</accession>
<dbReference type="Gene3D" id="3.20.20.80">
    <property type="entry name" value="Glycosidases"/>
    <property type="match status" value="1"/>
</dbReference>
<protein>
    <recommendedName>
        <fullName evidence="2">mannosyl-glycoprotein endo-beta-N-acetylglucosaminidase</fullName>
        <ecNumber evidence="2">3.2.1.96</ecNumber>
    </recommendedName>
</protein>
<evidence type="ECO:0000313" key="9">
    <source>
        <dbReference type="Proteomes" id="UP000505355"/>
    </source>
</evidence>
<evidence type="ECO:0000256" key="6">
    <source>
        <dbReference type="ARBA" id="ARBA00034414"/>
    </source>
</evidence>
<evidence type="ECO:0000256" key="4">
    <source>
        <dbReference type="ARBA" id="ARBA00022801"/>
    </source>
</evidence>
<dbReference type="Pfam" id="PF23916">
    <property type="entry name" value="TIM-barrel_EndoS"/>
    <property type="match status" value="1"/>
</dbReference>
<dbReference type="InterPro" id="IPR017853">
    <property type="entry name" value="GH"/>
</dbReference>
<dbReference type="KEGG" id="mmab:HQ865_04340"/>
<evidence type="ECO:0000259" key="7">
    <source>
        <dbReference type="Pfam" id="PF23916"/>
    </source>
</evidence>